<sequence length="108" mass="12244">MWITKNGESRTFYDPEDLKTFLEGLHDQTQPMESAVQSPQDKQSQTRGVGQPETVLDTDGRSTIDPKARGRDLERLTKSFDERGQVLQAVAMHTQLSDRDKSRSPLKP</sequence>
<feature type="compositionally biased region" description="Basic and acidic residues" evidence="1">
    <location>
        <begin position="58"/>
        <end position="77"/>
    </location>
</feature>
<proteinExistence type="predicted"/>
<keyword evidence="3" id="KW-1185">Reference proteome</keyword>
<dbReference type="Proteomes" id="UP001066276">
    <property type="component" value="Chromosome 12"/>
</dbReference>
<dbReference type="EMBL" id="JANPWB010000016">
    <property type="protein sequence ID" value="KAJ1082070.1"/>
    <property type="molecule type" value="Genomic_DNA"/>
</dbReference>
<dbReference type="AlphaFoldDB" id="A0AAV7L340"/>
<accession>A0AAV7L340</accession>
<comment type="caution">
    <text evidence="2">The sequence shown here is derived from an EMBL/GenBank/DDBJ whole genome shotgun (WGS) entry which is preliminary data.</text>
</comment>
<feature type="compositionally biased region" description="Polar residues" evidence="1">
    <location>
        <begin position="27"/>
        <end position="48"/>
    </location>
</feature>
<protein>
    <submittedName>
        <fullName evidence="2">Uncharacterized protein</fullName>
    </submittedName>
</protein>
<evidence type="ECO:0000256" key="1">
    <source>
        <dbReference type="SAM" id="MobiDB-lite"/>
    </source>
</evidence>
<gene>
    <name evidence="2" type="ORF">NDU88_002240</name>
</gene>
<evidence type="ECO:0000313" key="2">
    <source>
        <dbReference type="EMBL" id="KAJ1082070.1"/>
    </source>
</evidence>
<feature type="region of interest" description="Disordered" evidence="1">
    <location>
        <begin position="25"/>
        <end position="77"/>
    </location>
</feature>
<name>A0AAV7L340_PLEWA</name>
<organism evidence="2 3">
    <name type="scientific">Pleurodeles waltl</name>
    <name type="common">Iberian ribbed newt</name>
    <dbReference type="NCBI Taxonomy" id="8319"/>
    <lineage>
        <taxon>Eukaryota</taxon>
        <taxon>Metazoa</taxon>
        <taxon>Chordata</taxon>
        <taxon>Craniata</taxon>
        <taxon>Vertebrata</taxon>
        <taxon>Euteleostomi</taxon>
        <taxon>Amphibia</taxon>
        <taxon>Batrachia</taxon>
        <taxon>Caudata</taxon>
        <taxon>Salamandroidea</taxon>
        <taxon>Salamandridae</taxon>
        <taxon>Pleurodelinae</taxon>
        <taxon>Pleurodeles</taxon>
    </lineage>
</organism>
<reference evidence="2" key="1">
    <citation type="journal article" date="2022" name="bioRxiv">
        <title>Sequencing and chromosome-scale assembly of the giantPleurodeles waltlgenome.</title>
        <authorList>
            <person name="Brown T."/>
            <person name="Elewa A."/>
            <person name="Iarovenko S."/>
            <person name="Subramanian E."/>
            <person name="Araus A.J."/>
            <person name="Petzold A."/>
            <person name="Susuki M."/>
            <person name="Suzuki K.-i.T."/>
            <person name="Hayashi T."/>
            <person name="Toyoda A."/>
            <person name="Oliveira C."/>
            <person name="Osipova E."/>
            <person name="Leigh N.D."/>
            <person name="Simon A."/>
            <person name="Yun M.H."/>
        </authorList>
    </citation>
    <scope>NUCLEOTIDE SEQUENCE</scope>
    <source>
        <strain evidence="2">20211129_DDA</strain>
        <tissue evidence="2">Liver</tissue>
    </source>
</reference>
<evidence type="ECO:0000313" key="3">
    <source>
        <dbReference type="Proteomes" id="UP001066276"/>
    </source>
</evidence>